<proteinExistence type="predicted"/>
<organism evidence="2 3">
    <name type="scientific">Holdemania filiformis</name>
    <dbReference type="NCBI Taxonomy" id="61171"/>
    <lineage>
        <taxon>Bacteria</taxon>
        <taxon>Bacillati</taxon>
        <taxon>Bacillota</taxon>
        <taxon>Erysipelotrichia</taxon>
        <taxon>Erysipelotrichales</taxon>
        <taxon>Erysipelotrichaceae</taxon>
        <taxon>Holdemania</taxon>
    </lineage>
</organism>
<accession>A0A412G6Q7</accession>
<dbReference type="EMBL" id="QRUP01000001">
    <property type="protein sequence ID" value="RGR76978.1"/>
    <property type="molecule type" value="Genomic_DNA"/>
</dbReference>
<evidence type="ECO:0000313" key="2">
    <source>
        <dbReference type="EMBL" id="RGR76978.1"/>
    </source>
</evidence>
<evidence type="ECO:0000259" key="1">
    <source>
        <dbReference type="Pfam" id="PF05193"/>
    </source>
</evidence>
<dbReference type="Gene3D" id="3.30.830.10">
    <property type="entry name" value="Metalloenzyme, LuxS/M16 peptidase-like"/>
    <property type="match status" value="2"/>
</dbReference>
<dbReference type="RefSeq" id="WP_117892773.1">
    <property type="nucleotide sequence ID" value="NZ_CABJCV010000001.1"/>
</dbReference>
<dbReference type="GO" id="GO:0046872">
    <property type="term" value="F:metal ion binding"/>
    <property type="evidence" value="ECO:0007669"/>
    <property type="project" value="InterPro"/>
</dbReference>
<protein>
    <submittedName>
        <fullName evidence="2">Insulinase family protein</fullName>
    </submittedName>
</protein>
<dbReference type="GeneID" id="83014062"/>
<sequence length="423" mass="47791">MRSETLCKNVEMHILETGKFKDVILSFRFFNELKTPDSWVRTVLALMLADRCEKYPTKREVSCCLDGLYGASASARTTTYGQGQILEFRVKALNEKYVGGDLLQRQIALAAQFLLHPLKEGDLLSPALFKEAMINLKAMIQRRSDNPSAYAASQCAKLMGQGQALGISVLPTMEEAEAITLEQVSAAYEKMIREDRIDMFVEGQVDAATVTSLLKHAFPLEDRELEIKSEYLTEKEQPEEKSETRAIDQTTLVMMYPTHVALSSPDYWTLRTGSCIFGQLPTSLLFQEVREKRSLCYSIYSSILSYDGVMSVSTGIDSAHLDEVKELVEQQRQRMAEGDFDEEMLNTAKEMLINSILASEDDPLSMINREFQNCLLGQTRSLDKISDEIRSVDREAIRKLFAAMECKAVFALIQKEDAHEENC</sequence>
<dbReference type="PANTHER" id="PTHR11851:SF186">
    <property type="entry name" value="INACTIVE METALLOPROTEASE YMFF-RELATED"/>
    <property type="match status" value="1"/>
</dbReference>
<dbReference type="NCBIfam" id="NF047422">
    <property type="entry name" value="YfmF_fam"/>
    <property type="match status" value="1"/>
</dbReference>
<reference evidence="2 3" key="1">
    <citation type="submission" date="2018-08" db="EMBL/GenBank/DDBJ databases">
        <title>A genome reference for cultivated species of the human gut microbiota.</title>
        <authorList>
            <person name="Zou Y."/>
            <person name="Xue W."/>
            <person name="Luo G."/>
        </authorList>
    </citation>
    <scope>NUCLEOTIDE SEQUENCE [LARGE SCALE GENOMIC DNA]</scope>
    <source>
        <strain evidence="2 3">AF24-29</strain>
    </source>
</reference>
<dbReference type="PANTHER" id="PTHR11851">
    <property type="entry name" value="METALLOPROTEASE"/>
    <property type="match status" value="1"/>
</dbReference>
<keyword evidence="3" id="KW-1185">Reference proteome</keyword>
<dbReference type="InterPro" id="IPR011249">
    <property type="entry name" value="Metalloenz_LuxS/M16"/>
</dbReference>
<dbReference type="Proteomes" id="UP000284178">
    <property type="component" value="Unassembled WGS sequence"/>
</dbReference>
<evidence type="ECO:0000313" key="3">
    <source>
        <dbReference type="Proteomes" id="UP000284178"/>
    </source>
</evidence>
<dbReference type="Pfam" id="PF05193">
    <property type="entry name" value="Peptidase_M16_C"/>
    <property type="match status" value="1"/>
</dbReference>
<dbReference type="AlphaFoldDB" id="A0A412G6Q7"/>
<feature type="domain" description="Peptidase M16 C-terminal" evidence="1">
    <location>
        <begin position="179"/>
        <end position="352"/>
    </location>
</feature>
<gene>
    <name evidence="2" type="ORF">DWY25_01390</name>
</gene>
<name>A0A412G6Q7_9FIRM</name>
<dbReference type="SUPFAM" id="SSF63411">
    <property type="entry name" value="LuxS/MPP-like metallohydrolase"/>
    <property type="match status" value="2"/>
</dbReference>
<dbReference type="InterPro" id="IPR050361">
    <property type="entry name" value="MPP/UQCRC_Complex"/>
</dbReference>
<comment type="caution">
    <text evidence="2">The sequence shown here is derived from an EMBL/GenBank/DDBJ whole genome shotgun (WGS) entry which is preliminary data.</text>
</comment>
<dbReference type="InterPro" id="IPR007863">
    <property type="entry name" value="Peptidase_M16_C"/>
</dbReference>